<accession>A0AAD7MSN8</accession>
<evidence type="ECO:0000313" key="1">
    <source>
        <dbReference type="EMBL" id="KAJ7731443.1"/>
    </source>
</evidence>
<proteinExistence type="predicted"/>
<sequence>QCVRTSIRLFLAIIDIGEKLRPTNFDPSEQAELASLKVLGKMLDALVQPFIDRHMSLSKQASSLIKFLHLLCGLYLTNGTAFMNNQLYGDLQAMVKNALLMIPKTRLIDGQLKVFICLLGDDVLESLFGRCRMIGGHLPNCSVCQLRDRFSSAMNLDFIYERHPEFERKPRRLTLLCSRDLDHLRPWEWEGEITASSCDLETCWAPADQGRRVDAAGMWCQNALYFC</sequence>
<name>A0AAD7MSN8_9AGAR</name>
<protein>
    <submittedName>
        <fullName evidence="1">Uncharacterized protein</fullName>
    </submittedName>
</protein>
<evidence type="ECO:0000313" key="2">
    <source>
        <dbReference type="Proteomes" id="UP001215280"/>
    </source>
</evidence>
<feature type="non-terminal residue" evidence="1">
    <location>
        <position position="1"/>
    </location>
</feature>
<dbReference type="AlphaFoldDB" id="A0AAD7MSN8"/>
<comment type="caution">
    <text evidence="1">The sequence shown here is derived from an EMBL/GenBank/DDBJ whole genome shotgun (WGS) entry which is preliminary data.</text>
</comment>
<reference evidence="1" key="1">
    <citation type="submission" date="2023-03" db="EMBL/GenBank/DDBJ databases">
        <title>Massive genome expansion in bonnet fungi (Mycena s.s.) driven by repeated elements and novel gene families across ecological guilds.</title>
        <authorList>
            <consortium name="Lawrence Berkeley National Laboratory"/>
            <person name="Harder C.B."/>
            <person name="Miyauchi S."/>
            <person name="Viragh M."/>
            <person name="Kuo A."/>
            <person name="Thoen E."/>
            <person name="Andreopoulos B."/>
            <person name="Lu D."/>
            <person name="Skrede I."/>
            <person name="Drula E."/>
            <person name="Henrissat B."/>
            <person name="Morin E."/>
            <person name="Kohler A."/>
            <person name="Barry K."/>
            <person name="LaButti K."/>
            <person name="Morin E."/>
            <person name="Salamov A."/>
            <person name="Lipzen A."/>
            <person name="Mereny Z."/>
            <person name="Hegedus B."/>
            <person name="Baldrian P."/>
            <person name="Stursova M."/>
            <person name="Weitz H."/>
            <person name="Taylor A."/>
            <person name="Grigoriev I.V."/>
            <person name="Nagy L.G."/>
            <person name="Martin F."/>
            <person name="Kauserud H."/>
        </authorList>
    </citation>
    <scope>NUCLEOTIDE SEQUENCE</scope>
    <source>
        <strain evidence="1">CBHHK188m</strain>
    </source>
</reference>
<gene>
    <name evidence="1" type="ORF">DFH07DRAFT_755650</name>
</gene>
<dbReference type="Proteomes" id="UP001215280">
    <property type="component" value="Unassembled WGS sequence"/>
</dbReference>
<organism evidence="1 2">
    <name type="scientific">Mycena maculata</name>
    <dbReference type="NCBI Taxonomy" id="230809"/>
    <lineage>
        <taxon>Eukaryota</taxon>
        <taxon>Fungi</taxon>
        <taxon>Dikarya</taxon>
        <taxon>Basidiomycota</taxon>
        <taxon>Agaricomycotina</taxon>
        <taxon>Agaricomycetes</taxon>
        <taxon>Agaricomycetidae</taxon>
        <taxon>Agaricales</taxon>
        <taxon>Marasmiineae</taxon>
        <taxon>Mycenaceae</taxon>
        <taxon>Mycena</taxon>
    </lineage>
</organism>
<keyword evidence="2" id="KW-1185">Reference proteome</keyword>
<dbReference type="EMBL" id="JARJLG010000183">
    <property type="protein sequence ID" value="KAJ7731443.1"/>
    <property type="molecule type" value="Genomic_DNA"/>
</dbReference>